<dbReference type="InterPro" id="IPR019787">
    <property type="entry name" value="Znf_PHD-finger"/>
</dbReference>
<dbReference type="SMART" id="SM00249">
    <property type="entry name" value="PHD"/>
    <property type="match status" value="2"/>
</dbReference>
<dbReference type="Gene3D" id="1.20.920.10">
    <property type="entry name" value="Bromodomain-like"/>
    <property type="match status" value="1"/>
</dbReference>
<dbReference type="Pfam" id="PF13832">
    <property type="entry name" value="zf-HC5HC2H_2"/>
    <property type="match status" value="1"/>
</dbReference>
<keyword evidence="4 9" id="KW-0863">Zinc-finger</keyword>
<name>A0A0V1HR79_9BILA</name>
<dbReference type="PROSITE" id="PS50016">
    <property type="entry name" value="ZF_PHD_2"/>
    <property type="match status" value="1"/>
</dbReference>
<evidence type="ECO:0000256" key="10">
    <source>
        <dbReference type="SAM" id="MobiDB-lite"/>
    </source>
</evidence>
<feature type="non-terminal residue" evidence="16">
    <location>
        <position position="1"/>
    </location>
</feature>
<reference evidence="16 17" key="1">
    <citation type="submission" date="2015-01" db="EMBL/GenBank/DDBJ databases">
        <title>Evolution of Trichinella species and genotypes.</title>
        <authorList>
            <person name="Korhonen P.K."/>
            <person name="Edoardo P."/>
            <person name="Giuseppe L.R."/>
            <person name="Gasser R.B."/>
        </authorList>
    </citation>
    <scope>NUCLEOTIDE SEQUENCE [LARGE SCALE GENOMIC DNA]</scope>
    <source>
        <strain evidence="16">ISS1029</strain>
    </source>
</reference>
<feature type="domain" description="PHD-type" evidence="12">
    <location>
        <begin position="289"/>
        <end position="339"/>
    </location>
</feature>
<dbReference type="Pfam" id="PF10513">
    <property type="entry name" value="EPL1"/>
    <property type="match status" value="1"/>
</dbReference>
<dbReference type="SMART" id="SM00293">
    <property type="entry name" value="PWWP"/>
    <property type="match status" value="1"/>
</dbReference>
<dbReference type="EMBL" id="JYDP01000034">
    <property type="protein sequence ID" value="KRZ13230.1"/>
    <property type="molecule type" value="Genomic_DNA"/>
</dbReference>
<keyword evidence="7" id="KW-0539">Nucleus</keyword>
<dbReference type="InterPro" id="IPR001965">
    <property type="entry name" value="Znf_PHD"/>
</dbReference>
<dbReference type="PANTHER" id="PTHR13793:SF107">
    <property type="entry name" value="BROMODOMAIN-CONTAINING PROTEIN HOMOLOG"/>
    <property type="match status" value="1"/>
</dbReference>
<dbReference type="AlphaFoldDB" id="A0A0V1HR79"/>
<keyword evidence="2" id="KW-0479">Metal-binding</keyword>
<dbReference type="InterPro" id="IPR019786">
    <property type="entry name" value="Zinc_finger_PHD-type_CS"/>
</dbReference>
<evidence type="ECO:0000256" key="4">
    <source>
        <dbReference type="ARBA" id="ARBA00022771"/>
    </source>
</evidence>
<dbReference type="InterPro" id="IPR034732">
    <property type="entry name" value="EPHD"/>
</dbReference>
<feature type="region of interest" description="Disordered" evidence="10">
    <location>
        <begin position="860"/>
        <end position="932"/>
    </location>
</feature>
<organism evidence="16 17">
    <name type="scientific">Trichinella zimbabwensis</name>
    <dbReference type="NCBI Taxonomy" id="268475"/>
    <lineage>
        <taxon>Eukaryota</taxon>
        <taxon>Metazoa</taxon>
        <taxon>Ecdysozoa</taxon>
        <taxon>Nematoda</taxon>
        <taxon>Enoplea</taxon>
        <taxon>Dorylaimia</taxon>
        <taxon>Trichinellida</taxon>
        <taxon>Trichinellidae</taxon>
        <taxon>Trichinella</taxon>
    </lineage>
</organism>
<evidence type="ECO:0000256" key="8">
    <source>
        <dbReference type="PROSITE-ProRule" id="PRU00035"/>
    </source>
</evidence>
<evidence type="ECO:0000313" key="16">
    <source>
        <dbReference type="EMBL" id="KRZ13230.1"/>
    </source>
</evidence>
<dbReference type="GO" id="GO:0005634">
    <property type="term" value="C:nucleus"/>
    <property type="evidence" value="ECO:0007669"/>
    <property type="project" value="UniProtKB-SubCell"/>
</dbReference>
<feature type="domain" description="Bromo" evidence="11">
    <location>
        <begin position="642"/>
        <end position="712"/>
    </location>
</feature>
<dbReference type="Gene3D" id="3.30.40.10">
    <property type="entry name" value="Zinc/RING finger domain, C3HC4 (zinc finger)"/>
    <property type="match status" value="2"/>
</dbReference>
<dbReference type="InterPro" id="IPR013087">
    <property type="entry name" value="Znf_C2H2_type"/>
</dbReference>
<dbReference type="GO" id="GO:0008270">
    <property type="term" value="F:zinc ion binding"/>
    <property type="evidence" value="ECO:0007669"/>
    <property type="project" value="UniProtKB-KW"/>
</dbReference>
<dbReference type="InterPro" id="IPR036427">
    <property type="entry name" value="Bromodomain-like_sf"/>
</dbReference>
<evidence type="ECO:0000256" key="6">
    <source>
        <dbReference type="ARBA" id="ARBA00023117"/>
    </source>
</evidence>
<feature type="compositionally biased region" description="Basic and acidic residues" evidence="10">
    <location>
        <begin position="167"/>
        <end position="188"/>
    </location>
</feature>
<keyword evidence="3" id="KW-0677">Repeat</keyword>
<dbReference type="OrthoDB" id="20839at2759"/>
<dbReference type="SUPFAM" id="SSF63748">
    <property type="entry name" value="Tudor/PWWP/MBT"/>
    <property type="match status" value="1"/>
</dbReference>
<dbReference type="PROSITE" id="PS51805">
    <property type="entry name" value="EPHD"/>
    <property type="match status" value="1"/>
</dbReference>
<evidence type="ECO:0000313" key="17">
    <source>
        <dbReference type="Proteomes" id="UP000055024"/>
    </source>
</evidence>
<evidence type="ECO:0000256" key="1">
    <source>
        <dbReference type="ARBA" id="ARBA00004123"/>
    </source>
</evidence>
<dbReference type="PROSITE" id="PS01359">
    <property type="entry name" value="ZF_PHD_1"/>
    <property type="match status" value="1"/>
</dbReference>
<proteinExistence type="predicted"/>
<evidence type="ECO:0000256" key="9">
    <source>
        <dbReference type="PROSITE-ProRule" id="PRU00042"/>
    </source>
</evidence>
<feature type="domain" description="PHD-type" evidence="15">
    <location>
        <begin position="343"/>
        <end position="464"/>
    </location>
</feature>
<dbReference type="InterPro" id="IPR001487">
    <property type="entry name" value="Bromodomain"/>
</dbReference>
<dbReference type="SUPFAM" id="SSF57903">
    <property type="entry name" value="FYVE/PHD zinc finger"/>
    <property type="match status" value="1"/>
</dbReference>
<dbReference type="GO" id="GO:0006357">
    <property type="term" value="P:regulation of transcription by RNA polymerase II"/>
    <property type="evidence" value="ECO:0007669"/>
    <property type="project" value="TreeGrafter"/>
</dbReference>
<dbReference type="Proteomes" id="UP000055024">
    <property type="component" value="Unassembled WGS sequence"/>
</dbReference>
<dbReference type="CDD" id="cd15572">
    <property type="entry name" value="PHD_BRPF"/>
    <property type="match status" value="1"/>
</dbReference>
<comment type="subcellular location">
    <subcellularLocation>
        <location evidence="1">Nucleus</location>
    </subcellularLocation>
</comment>
<feature type="region of interest" description="Disordered" evidence="10">
    <location>
        <begin position="153"/>
        <end position="188"/>
    </location>
</feature>
<dbReference type="PROSITE" id="PS50157">
    <property type="entry name" value="ZINC_FINGER_C2H2_2"/>
    <property type="match status" value="1"/>
</dbReference>
<feature type="domain" description="PWWP" evidence="14">
    <location>
        <begin position="1058"/>
        <end position="1125"/>
    </location>
</feature>
<dbReference type="STRING" id="268475.A0A0V1HR79"/>
<dbReference type="FunFam" id="2.30.30.140:FF:000008">
    <property type="entry name" value="Bromodomain containing 1, isoform CRA_b"/>
    <property type="match status" value="1"/>
</dbReference>
<protein>
    <submittedName>
        <fullName evidence="16">Peregrin</fullName>
    </submittedName>
</protein>
<keyword evidence="5" id="KW-0862">Zinc</keyword>
<dbReference type="InterPro" id="IPR019542">
    <property type="entry name" value="Enhancer_polycomb-like_N"/>
</dbReference>
<dbReference type="CDD" id="cd05839">
    <property type="entry name" value="PWWP_BRPF"/>
    <property type="match status" value="1"/>
</dbReference>
<feature type="compositionally biased region" description="Basic residues" evidence="10">
    <location>
        <begin position="911"/>
        <end position="921"/>
    </location>
</feature>
<evidence type="ECO:0000256" key="5">
    <source>
        <dbReference type="ARBA" id="ARBA00022833"/>
    </source>
</evidence>
<dbReference type="PRINTS" id="PR00503">
    <property type="entry name" value="BROMODOMAIN"/>
</dbReference>
<accession>A0A0V1HR79</accession>
<dbReference type="PROSITE" id="PS50812">
    <property type="entry name" value="PWWP"/>
    <property type="match status" value="1"/>
</dbReference>
<feature type="compositionally biased region" description="Polar residues" evidence="10">
    <location>
        <begin position="860"/>
        <end position="880"/>
    </location>
</feature>
<evidence type="ECO:0000259" key="15">
    <source>
        <dbReference type="PROSITE" id="PS51805"/>
    </source>
</evidence>
<dbReference type="InterPro" id="IPR011011">
    <property type="entry name" value="Znf_FYVE_PHD"/>
</dbReference>
<evidence type="ECO:0000259" key="12">
    <source>
        <dbReference type="PROSITE" id="PS50016"/>
    </source>
</evidence>
<dbReference type="Pfam" id="PF13831">
    <property type="entry name" value="PHD_2"/>
    <property type="match status" value="1"/>
</dbReference>
<dbReference type="SMART" id="SM00297">
    <property type="entry name" value="BROMO"/>
    <property type="match status" value="1"/>
</dbReference>
<dbReference type="SUPFAM" id="SSF47370">
    <property type="entry name" value="Bromodomain"/>
    <property type="match status" value="1"/>
</dbReference>
<evidence type="ECO:0000256" key="7">
    <source>
        <dbReference type="ARBA" id="ARBA00023242"/>
    </source>
</evidence>
<dbReference type="PROSITE" id="PS50014">
    <property type="entry name" value="BROMODOMAIN_2"/>
    <property type="match status" value="1"/>
</dbReference>
<evidence type="ECO:0000259" key="11">
    <source>
        <dbReference type="PROSITE" id="PS50014"/>
    </source>
</evidence>
<evidence type="ECO:0000256" key="3">
    <source>
        <dbReference type="ARBA" id="ARBA00022737"/>
    </source>
</evidence>
<dbReference type="Pfam" id="PF00855">
    <property type="entry name" value="PWWP"/>
    <property type="match status" value="1"/>
</dbReference>
<dbReference type="InterPro" id="IPR050701">
    <property type="entry name" value="Histone_Mod_Regulator"/>
</dbReference>
<dbReference type="FunFam" id="3.30.40.10:FF:000007">
    <property type="entry name" value="Bromodomain containing 1, isoform CRA_b"/>
    <property type="match status" value="1"/>
</dbReference>
<evidence type="ECO:0000256" key="2">
    <source>
        <dbReference type="ARBA" id="ARBA00022723"/>
    </source>
</evidence>
<feature type="domain" description="C2H2-type" evidence="13">
    <location>
        <begin position="70"/>
        <end position="101"/>
    </location>
</feature>
<dbReference type="Gene3D" id="2.30.30.140">
    <property type="match status" value="1"/>
</dbReference>
<dbReference type="PANTHER" id="PTHR13793">
    <property type="entry name" value="PHD FINGER PROTEINS"/>
    <property type="match status" value="1"/>
</dbReference>
<dbReference type="InterPro" id="IPR013083">
    <property type="entry name" value="Znf_RING/FYVE/PHD"/>
</dbReference>
<evidence type="ECO:0000259" key="13">
    <source>
        <dbReference type="PROSITE" id="PS50157"/>
    </source>
</evidence>
<dbReference type="PROSITE" id="PS00028">
    <property type="entry name" value="ZINC_FINGER_C2H2_1"/>
    <property type="match status" value="1"/>
</dbReference>
<evidence type="ECO:0000259" key="14">
    <source>
        <dbReference type="PROSITE" id="PS50812"/>
    </source>
</evidence>
<comment type="caution">
    <text evidence="16">The sequence shown here is derived from an EMBL/GenBank/DDBJ whole genome shotgun (WGS) entry which is preliminary data.</text>
</comment>
<dbReference type="Pfam" id="PF00439">
    <property type="entry name" value="Bromodomain"/>
    <property type="match status" value="1"/>
</dbReference>
<dbReference type="InterPro" id="IPR000313">
    <property type="entry name" value="PWWP_dom"/>
</dbReference>
<keyword evidence="6 8" id="KW-0103">Bromodomain</keyword>
<gene>
    <name evidence="16" type="primary">BRPF1</name>
    <name evidence="16" type="ORF">T11_345</name>
</gene>
<keyword evidence="17" id="KW-1185">Reference proteome</keyword>
<sequence>LIVFSCSFSVKLIFKTQFYENFNPYEEYNSLILSCTVLILELKIYYSVMKLDQVTAYRLLTELKGKGPPFVCPINNCGNSYKSLSGMRYHFKHGMHEASDAKKTPLVCKTPKEDVIEHQHDLHSIYEVDISGIDGKFKFQLASAVEKRIYFDSRSTPNSGRHHTPLKRKDLLFTPKSEKAPSKSKLEHLPHAECRPCEEAPPKRSRRNFILSKTYIKCRDVSYKDLIKDVTYDLDEEDNLWLKLINDKRKSVSLAPINKKLMEFVMDRLEKVSYFEVPSIGQGPPVDEDAVCCVCNDGDCENTNVILFCDMCNMPVHQECYGVPYIPEGQWLCRRCQLSPARSVDCCLCPNRAGAVKQTNDGRWAHVACAMWIPEVQFANLVFLEPIECLNEIPAARWKLVCYICKRRNVGACIQCQVPTCYTAFHVTCGLGANLYMKVEPVVDPSASSEEQVVRKISYCGVHTPNEVSNVSKVVEPVDVNEEAIDVLKESSKVVARQARKVLAEKRSASYIGLLPVIPTIRLIQIANSVRMSADDIFFQRLVNFWMCKRYSRLGVPLLRGVQESFSTLAIYKKDAESENTETRKIDRPTMLRELRNVSSVLCDFKKREILKKRMLLFEMERMHSVCFPIKLLLLELVNRLLAFDVEEVFAQPVSEEVVPGYRSIISNPMDLGTMRKKVLQFEYMNVNEFMADFNLMIANCLKFNRQNRFYLRIGRRMDAFGKKEIARALEEEKCLRKIASQCSEKAAFINDIKRELGICIGRKRRSEKDANDEHAIANTEITGNNDSVCDEQLSGVTFSTKLDENASHVVPLLDETVCADGVIFENVAAASTADNDGKIDDASQHSPPLLSANALVNGQDESQSLPSPVVDRQQQQHTVTGYGLNDDNKANVNDNDSSGVKFSGQEVKKRPGRPRKRKASARNPACRATRQKSLHAGSVLEASTIFNGIDEPLPAAETSTLLNSVLLANSEAANCSLKEEEKEEHSIMLPSQMDANEILAINDEIDVKGEVLSNHAEETSVLQMTNDDEVSKSNDLQLRTDEPVADEPIADEFVFEMLDLVWAKRSTMPWFPGMIVDPDMPRTGFTGKLADIPSPPEDVLQLKPNDGSYLVMLFNSMHTWNWLPKRCLKPLGLDISLDKKKVAEARKTLYRQSITAAYKEAMKYRYLILGQIVRDVAGNKQSKSAS</sequence>
<dbReference type="FunFam" id="3.30.40.10:FF:000008">
    <property type="entry name" value="Bromodomain containing 1, isoform CRA_a"/>
    <property type="match status" value="1"/>
</dbReference>